<dbReference type="Proteomes" id="UP000001508">
    <property type="component" value="Chromosome"/>
</dbReference>
<dbReference type="AlphaFoldDB" id="D6Z6K9"/>
<keyword evidence="1" id="KW-0472">Membrane</keyword>
<dbReference type="Pfam" id="PF09838">
    <property type="entry name" value="DUF2065"/>
    <property type="match status" value="1"/>
</dbReference>
<dbReference type="EMBL" id="CP001940">
    <property type="protein sequence ID" value="ADH84968.1"/>
    <property type="molecule type" value="Genomic_DNA"/>
</dbReference>
<protein>
    <recommendedName>
        <fullName evidence="4">DUF2065 domain-containing protein</fullName>
    </recommendedName>
</protein>
<evidence type="ECO:0008006" key="4">
    <source>
        <dbReference type="Google" id="ProtNLM"/>
    </source>
</evidence>
<evidence type="ECO:0000313" key="3">
    <source>
        <dbReference type="Proteomes" id="UP000001508"/>
    </source>
</evidence>
<keyword evidence="1" id="KW-0812">Transmembrane</keyword>
<gene>
    <name evidence="2" type="ordered locus">DaAHT2_0257</name>
</gene>
<sequence>MEFLLVLIGLILIVEGLPYAAFPEAMQRWLAQMQQLSPVTLRKAGLVMLGLGLLLIYLARRTNFFS</sequence>
<name>D6Z6K9_DESAT</name>
<keyword evidence="1" id="KW-1133">Transmembrane helix</keyword>
<dbReference type="RefSeq" id="WP_013162499.1">
    <property type="nucleotide sequence ID" value="NC_014216.1"/>
</dbReference>
<evidence type="ECO:0000313" key="2">
    <source>
        <dbReference type="EMBL" id="ADH84968.1"/>
    </source>
</evidence>
<feature type="transmembrane region" description="Helical" evidence="1">
    <location>
        <begin position="39"/>
        <end position="59"/>
    </location>
</feature>
<organism evidence="2 3">
    <name type="scientific">Desulfurivibrio alkaliphilus (strain DSM 19089 / UNIQEM U267 / AHT2)</name>
    <dbReference type="NCBI Taxonomy" id="589865"/>
    <lineage>
        <taxon>Bacteria</taxon>
        <taxon>Pseudomonadati</taxon>
        <taxon>Thermodesulfobacteriota</taxon>
        <taxon>Desulfobulbia</taxon>
        <taxon>Desulfobulbales</taxon>
        <taxon>Desulfobulbaceae</taxon>
        <taxon>Desulfurivibrio</taxon>
    </lineage>
</organism>
<accession>D6Z6K9</accession>
<reference evidence="3" key="1">
    <citation type="submission" date="2010-02" db="EMBL/GenBank/DDBJ databases">
        <title>Complete sequence of Desulfurivibrio alkaliphilus AHT2.</title>
        <authorList>
            <consortium name="US DOE Joint Genome Institute"/>
            <person name="Pitluck S."/>
            <person name="Chertkov O."/>
            <person name="Detter J.C."/>
            <person name="Han C."/>
            <person name="Tapia R."/>
            <person name="Larimer F."/>
            <person name="Land M."/>
            <person name="Hauser L."/>
            <person name="Kyrpides N."/>
            <person name="Mikhailova N."/>
            <person name="Sorokin D.Y."/>
            <person name="Muyzer G."/>
            <person name="Woyke T."/>
        </authorList>
    </citation>
    <scope>NUCLEOTIDE SEQUENCE [LARGE SCALE GENOMIC DNA]</scope>
    <source>
        <strain evidence="3">DSM 19089 / UNIQEM U267 / AHT2</strain>
    </source>
</reference>
<dbReference type="eggNOG" id="COG3242">
    <property type="taxonomic scope" value="Bacteria"/>
</dbReference>
<dbReference type="STRING" id="589865.DaAHT2_0257"/>
<keyword evidence="3" id="KW-1185">Reference proteome</keyword>
<dbReference type="HOGENOM" id="CLU_179416_2_2_7"/>
<dbReference type="KEGG" id="dak:DaAHT2_0257"/>
<proteinExistence type="predicted"/>
<dbReference type="InParanoid" id="D6Z6K9"/>
<evidence type="ECO:0000256" key="1">
    <source>
        <dbReference type="SAM" id="Phobius"/>
    </source>
</evidence>
<dbReference type="InterPro" id="IPR019201">
    <property type="entry name" value="DUF2065"/>
</dbReference>